<keyword evidence="2" id="KW-1185">Reference proteome</keyword>
<dbReference type="Proteomes" id="UP000308886">
    <property type="component" value="Unassembled WGS sequence"/>
</dbReference>
<protein>
    <submittedName>
        <fullName evidence="1">Uncharacterized protein</fullName>
    </submittedName>
</protein>
<evidence type="ECO:0000313" key="2">
    <source>
        <dbReference type="Proteomes" id="UP000308886"/>
    </source>
</evidence>
<proteinExistence type="predicted"/>
<evidence type="ECO:0000313" key="1">
    <source>
        <dbReference type="EMBL" id="TGX84066.1"/>
    </source>
</evidence>
<gene>
    <name evidence="1" type="ORF">E5358_00040</name>
</gene>
<name>A0AC61QTX2_9BACT</name>
<reference evidence="1" key="1">
    <citation type="submission" date="2019-04" db="EMBL/GenBank/DDBJ databases">
        <title>Microbes associate with the intestines of laboratory mice.</title>
        <authorList>
            <person name="Navarre W."/>
            <person name="Wong E."/>
            <person name="Huang K."/>
            <person name="Tropini C."/>
            <person name="Ng K."/>
            <person name="Yu B."/>
        </authorList>
    </citation>
    <scope>NUCLEOTIDE SEQUENCE</scope>
    <source>
        <strain evidence="1">NM73_A23</strain>
    </source>
</reference>
<comment type="caution">
    <text evidence="1">The sequence shown here is derived from an EMBL/GenBank/DDBJ whole genome shotgun (WGS) entry which is preliminary data.</text>
</comment>
<dbReference type="EMBL" id="SRZC01000001">
    <property type="protein sequence ID" value="TGX84066.1"/>
    <property type="molecule type" value="Genomic_DNA"/>
</dbReference>
<sequence length="87" mass="9758">METIMEAYNTLTLNVPASKMKLLRSLAKELGCTVQKSKKSKLSVSPSGDKWFENQENLAAIRRGEEDLKNGRCHTMTMEEIKDALGL</sequence>
<organism evidence="1 2">
    <name type="scientific">Palleniella muris</name>
    <dbReference type="NCBI Taxonomy" id="3038145"/>
    <lineage>
        <taxon>Bacteria</taxon>
        <taxon>Pseudomonadati</taxon>
        <taxon>Bacteroidota</taxon>
        <taxon>Bacteroidia</taxon>
        <taxon>Bacteroidales</taxon>
        <taxon>Prevotellaceae</taxon>
        <taxon>Palleniella</taxon>
    </lineage>
</organism>
<accession>A0AC61QTX2</accession>